<feature type="region of interest" description="Disordered" evidence="6">
    <location>
        <begin position="290"/>
        <end position="309"/>
    </location>
</feature>
<organism evidence="9 10">
    <name type="scientific">Poecilia mexicana</name>
    <dbReference type="NCBI Taxonomy" id="48701"/>
    <lineage>
        <taxon>Eukaryota</taxon>
        <taxon>Metazoa</taxon>
        <taxon>Chordata</taxon>
        <taxon>Craniata</taxon>
        <taxon>Vertebrata</taxon>
        <taxon>Euteleostomi</taxon>
        <taxon>Actinopterygii</taxon>
        <taxon>Neopterygii</taxon>
        <taxon>Teleostei</taxon>
        <taxon>Neoteleostei</taxon>
        <taxon>Acanthomorphata</taxon>
        <taxon>Ovalentaria</taxon>
        <taxon>Atherinomorphae</taxon>
        <taxon>Cyprinodontiformes</taxon>
        <taxon>Poeciliidae</taxon>
        <taxon>Poeciliinae</taxon>
        <taxon>Poecilia</taxon>
    </lineage>
</organism>
<proteinExistence type="predicted"/>
<dbReference type="Gene3D" id="3.30.160.60">
    <property type="entry name" value="Classic Zinc Finger"/>
    <property type="match status" value="2"/>
</dbReference>
<dbReference type="PANTHER" id="PTHR24403">
    <property type="entry name" value="ZINC FINGER PROTEIN"/>
    <property type="match status" value="1"/>
</dbReference>
<dbReference type="InterPro" id="IPR036236">
    <property type="entry name" value="Znf_C2H2_sf"/>
</dbReference>
<dbReference type="AlphaFoldDB" id="A0A3B3YMJ4"/>
<feature type="domain" description="C2H2-type" evidence="8">
    <location>
        <begin position="166"/>
        <end position="193"/>
    </location>
</feature>
<dbReference type="Proteomes" id="UP000261480">
    <property type="component" value="Unplaced"/>
</dbReference>
<keyword evidence="4" id="KW-0862">Zinc</keyword>
<feature type="region of interest" description="Disordered" evidence="6">
    <location>
        <begin position="317"/>
        <end position="358"/>
    </location>
</feature>
<evidence type="ECO:0000313" key="10">
    <source>
        <dbReference type="Proteomes" id="UP000261480"/>
    </source>
</evidence>
<feature type="compositionally biased region" description="Polar residues" evidence="6">
    <location>
        <begin position="325"/>
        <end position="334"/>
    </location>
</feature>
<dbReference type="InterPro" id="IPR050688">
    <property type="entry name" value="Zinc_finger/UBP_domain"/>
</dbReference>
<name>A0A3B3YMJ4_9TELE</name>
<dbReference type="PROSITE" id="PS50157">
    <property type="entry name" value="ZINC_FINGER_C2H2_2"/>
    <property type="match status" value="2"/>
</dbReference>
<accession>A0A3B3YMJ4</accession>
<feature type="region of interest" description="Disordered" evidence="6">
    <location>
        <begin position="240"/>
        <end position="283"/>
    </location>
</feature>
<feature type="domain" description="C2H2-type" evidence="8">
    <location>
        <begin position="614"/>
        <end position="638"/>
    </location>
</feature>
<dbReference type="FunFam" id="3.30.160.60:FF:000655">
    <property type="entry name" value="Zinc finger protein 462"/>
    <property type="match status" value="1"/>
</dbReference>
<evidence type="ECO:0000313" key="9">
    <source>
        <dbReference type="Ensembl" id="ENSPMEP00000028572.1"/>
    </source>
</evidence>
<keyword evidence="7" id="KW-0812">Transmembrane</keyword>
<dbReference type="Pfam" id="PF00096">
    <property type="entry name" value="zf-C2H2"/>
    <property type="match status" value="1"/>
</dbReference>
<dbReference type="PANTHER" id="PTHR24403:SF105">
    <property type="entry name" value="ZINC FINGER PROTEIN 2-LIKE ISOFORM X1"/>
    <property type="match status" value="1"/>
</dbReference>
<dbReference type="InterPro" id="IPR013087">
    <property type="entry name" value="Znf_C2H2_type"/>
</dbReference>
<evidence type="ECO:0000256" key="5">
    <source>
        <dbReference type="PROSITE-ProRule" id="PRU00042"/>
    </source>
</evidence>
<evidence type="ECO:0000256" key="2">
    <source>
        <dbReference type="ARBA" id="ARBA00022737"/>
    </source>
</evidence>
<reference evidence="9" key="2">
    <citation type="submission" date="2025-09" db="UniProtKB">
        <authorList>
            <consortium name="Ensembl"/>
        </authorList>
    </citation>
    <scope>IDENTIFICATION</scope>
</reference>
<dbReference type="Ensembl" id="ENSPMET00000018863.1">
    <property type="protein sequence ID" value="ENSPMEP00000028572.1"/>
    <property type="gene ID" value="ENSPMEG00000013761.1"/>
</dbReference>
<dbReference type="SMART" id="SM00355">
    <property type="entry name" value="ZnF_C2H2"/>
    <property type="match status" value="6"/>
</dbReference>
<dbReference type="STRING" id="48701.ENSPMEP00000028572"/>
<evidence type="ECO:0000256" key="7">
    <source>
        <dbReference type="SAM" id="Phobius"/>
    </source>
</evidence>
<keyword evidence="3 5" id="KW-0863">Zinc-finger</keyword>
<feature type="compositionally biased region" description="Basic and acidic residues" evidence="6">
    <location>
        <begin position="337"/>
        <end position="358"/>
    </location>
</feature>
<evidence type="ECO:0000256" key="3">
    <source>
        <dbReference type="ARBA" id="ARBA00022771"/>
    </source>
</evidence>
<evidence type="ECO:0000256" key="4">
    <source>
        <dbReference type="ARBA" id="ARBA00022833"/>
    </source>
</evidence>
<evidence type="ECO:0000256" key="1">
    <source>
        <dbReference type="ARBA" id="ARBA00022723"/>
    </source>
</evidence>
<dbReference type="SUPFAM" id="SSF57667">
    <property type="entry name" value="beta-beta-alpha zinc fingers"/>
    <property type="match status" value="1"/>
</dbReference>
<reference evidence="9" key="1">
    <citation type="submission" date="2025-08" db="UniProtKB">
        <authorList>
            <consortium name="Ensembl"/>
        </authorList>
    </citation>
    <scope>IDENTIFICATION</scope>
</reference>
<keyword evidence="1" id="KW-0479">Metal-binding</keyword>
<dbReference type="GO" id="GO:0045944">
    <property type="term" value="P:positive regulation of transcription by RNA polymerase II"/>
    <property type="evidence" value="ECO:0007669"/>
    <property type="project" value="TreeGrafter"/>
</dbReference>
<keyword evidence="10" id="KW-1185">Reference proteome</keyword>
<keyword evidence="7" id="KW-1133">Transmembrane helix</keyword>
<dbReference type="PROSITE" id="PS00028">
    <property type="entry name" value="ZINC_FINGER_C2H2_1"/>
    <property type="match status" value="2"/>
</dbReference>
<evidence type="ECO:0000259" key="8">
    <source>
        <dbReference type="PROSITE" id="PS50157"/>
    </source>
</evidence>
<feature type="transmembrane region" description="Helical" evidence="7">
    <location>
        <begin position="125"/>
        <end position="143"/>
    </location>
</feature>
<dbReference type="GO" id="GO:0005634">
    <property type="term" value="C:nucleus"/>
    <property type="evidence" value="ECO:0007669"/>
    <property type="project" value="TreeGrafter"/>
</dbReference>
<dbReference type="GO" id="GO:0008270">
    <property type="term" value="F:zinc ion binding"/>
    <property type="evidence" value="ECO:0007669"/>
    <property type="project" value="UniProtKB-KW"/>
</dbReference>
<evidence type="ECO:0000256" key="6">
    <source>
        <dbReference type="SAM" id="MobiDB-lite"/>
    </source>
</evidence>
<keyword evidence="2" id="KW-0677">Repeat</keyword>
<keyword evidence="7" id="KW-0472">Membrane</keyword>
<sequence length="638" mass="72723">MARNVDKTNMNLHELSLSDGNLQCEMCNFNTEHLSSIRRHYANRHGKKILRCKDCEFYTGLRKNMEMHIETGHSTCQSKPTHLKDLRCPFCLYQTKNKNNMIDHIVLHRGAPSSLRDSCPLMCCYIFNPALCVFFFFFICFISEERVMPIEVRRPKLSRYLQGIVFRCHKCTFSSGSAENLRLHMMRHDDVKPYKCRLCYFDCTRLTDLEAHLSDKHQVLRNHELVGQVSLDQLEARMGSRPEAVVNHGSGSDELEAEEFTADRDDVPQTDSVPDYRSTENMMLPMKEEYEPEEWEENGKTPANGSGSDIIQQNTSVLQRHEQDSQAQDQNVALHQSAKEQHEKNTEPKAEEADIKYDDCSKNQTTWTDGQDEKVAQRSLASGKITDAKADGLHFTENHCKSQSIEAMVEDDIVRHVLLLDEDRSLCKRADLERTVKMGQTTVGNGADNEKTDKVCSTSLAQNLKIQDIIVNPATAKMNSAQGNVSKLQDGFRFEPHLLTLSPSHTRLKLSHRGSLGSLLANFKREQSQSPKIIKDASEPNREKAVLEECVKEEPPHLEQCEEKKEDEQMEKMGGEDEVNKKNECKVQVSPHLHDDAFAPMDGAAELPHDEKLFTCELCGRNLVNISELNRHILRHGV</sequence>
<protein>
    <recommendedName>
        <fullName evidence="8">C2H2-type domain-containing protein</fullName>
    </recommendedName>
</protein>